<proteinExistence type="predicted"/>
<dbReference type="STRING" id="497964.CfE428DRAFT_2176"/>
<sequence>MTYLVETEIGCPWCGEYFQTTIDTSQGDYTTIEDCAVCCRPIALTITCEPGELTDVQAERG</sequence>
<comment type="caution">
    <text evidence="1">The sequence shown here is derived from an EMBL/GenBank/DDBJ whole genome shotgun (WGS) entry which is preliminary data.</text>
</comment>
<dbReference type="Proteomes" id="UP000005824">
    <property type="component" value="Unassembled WGS sequence"/>
</dbReference>
<evidence type="ECO:0000313" key="2">
    <source>
        <dbReference type="Proteomes" id="UP000005824"/>
    </source>
</evidence>
<keyword evidence="2" id="KW-1185">Reference proteome</keyword>
<name>B4CZT8_9BACT</name>
<dbReference type="InParanoid" id="B4CZT8"/>
<dbReference type="AlphaFoldDB" id="B4CZT8"/>
<evidence type="ECO:0000313" key="1">
    <source>
        <dbReference type="EMBL" id="EDY20252.1"/>
    </source>
</evidence>
<accession>B4CZT8</accession>
<organism evidence="1 2">
    <name type="scientific">Chthoniobacter flavus Ellin428</name>
    <dbReference type="NCBI Taxonomy" id="497964"/>
    <lineage>
        <taxon>Bacteria</taxon>
        <taxon>Pseudomonadati</taxon>
        <taxon>Verrucomicrobiota</taxon>
        <taxon>Spartobacteria</taxon>
        <taxon>Chthoniobacterales</taxon>
        <taxon>Chthoniobacteraceae</taxon>
        <taxon>Chthoniobacter</taxon>
    </lineage>
</organism>
<dbReference type="InterPro" id="IPR025990">
    <property type="entry name" value="zinc_ribbon_bacterial"/>
</dbReference>
<dbReference type="RefSeq" id="WP_006979501.1">
    <property type="nucleotide sequence ID" value="NZ_ABVL01000005.1"/>
</dbReference>
<evidence type="ECO:0008006" key="3">
    <source>
        <dbReference type="Google" id="ProtNLM"/>
    </source>
</evidence>
<dbReference type="EMBL" id="ABVL01000005">
    <property type="protein sequence ID" value="EDY20252.1"/>
    <property type="molecule type" value="Genomic_DNA"/>
</dbReference>
<reference evidence="1 2" key="1">
    <citation type="journal article" date="2011" name="J. Bacteriol.">
        <title>Genome sequence of Chthoniobacter flavus Ellin428, an aerobic heterotrophic soil bacterium.</title>
        <authorList>
            <person name="Kant R."/>
            <person name="van Passel M.W."/>
            <person name="Palva A."/>
            <person name="Lucas S."/>
            <person name="Lapidus A."/>
            <person name="Glavina Del Rio T."/>
            <person name="Dalin E."/>
            <person name="Tice H."/>
            <person name="Bruce D."/>
            <person name="Goodwin L."/>
            <person name="Pitluck S."/>
            <person name="Larimer F.W."/>
            <person name="Land M.L."/>
            <person name="Hauser L."/>
            <person name="Sangwan P."/>
            <person name="de Vos W.M."/>
            <person name="Janssen P.H."/>
            <person name="Smidt H."/>
        </authorList>
    </citation>
    <scope>NUCLEOTIDE SEQUENCE [LARGE SCALE GENOMIC DNA]</scope>
    <source>
        <strain evidence="1 2">Ellin428</strain>
    </source>
</reference>
<gene>
    <name evidence="1" type="ORF">CfE428DRAFT_2176</name>
</gene>
<dbReference type="Pfam" id="PF14255">
    <property type="entry name" value="Zn_ribbon_21"/>
    <property type="match status" value="1"/>
</dbReference>
<protein>
    <recommendedName>
        <fullName evidence="3">CPXCG motif-containing cysteine-rich protein</fullName>
    </recommendedName>
</protein>